<dbReference type="EMBL" id="JBHSCY010000001">
    <property type="protein sequence ID" value="MFC4268652.1"/>
    <property type="molecule type" value="Genomic_DNA"/>
</dbReference>
<dbReference type="RefSeq" id="WP_377409229.1">
    <property type="nucleotide sequence ID" value="NZ_JBHSCY010000001.1"/>
</dbReference>
<protein>
    <submittedName>
        <fullName evidence="1">Carboxypeptidase-like regulatory domain-containing protein</fullName>
    </submittedName>
</protein>
<organism evidence="1 2">
    <name type="scientific">Polaribacter marinivivus</name>
    <dbReference type="NCBI Taxonomy" id="1524260"/>
    <lineage>
        <taxon>Bacteria</taxon>
        <taxon>Pseudomonadati</taxon>
        <taxon>Bacteroidota</taxon>
        <taxon>Flavobacteriia</taxon>
        <taxon>Flavobacteriales</taxon>
        <taxon>Flavobacteriaceae</taxon>
    </lineage>
</organism>
<sequence>MKTSTTEKMTTSTKILITLFFISFLCTSTINAQKVEVKGVVKGKTEEKAEPLNGVNIYLKDKSVYTSSNRKGEFTFPKTLNVGDVIYFSYLGYLKQKVTITKNSTNLTIVLKEDDNEMLGAVGTNKRFSSKRKGQ</sequence>
<evidence type="ECO:0000313" key="2">
    <source>
        <dbReference type="Proteomes" id="UP001595826"/>
    </source>
</evidence>
<proteinExistence type="predicted"/>
<accession>A0ABV8R9L1</accession>
<gene>
    <name evidence="1" type="ORF">ACFOWD_07015</name>
</gene>
<keyword evidence="2" id="KW-1185">Reference proteome</keyword>
<reference evidence="2" key="1">
    <citation type="journal article" date="2019" name="Int. J. Syst. Evol. Microbiol.">
        <title>The Global Catalogue of Microorganisms (GCM) 10K type strain sequencing project: providing services to taxonomists for standard genome sequencing and annotation.</title>
        <authorList>
            <consortium name="The Broad Institute Genomics Platform"/>
            <consortium name="The Broad Institute Genome Sequencing Center for Infectious Disease"/>
            <person name="Wu L."/>
            <person name="Ma J."/>
        </authorList>
    </citation>
    <scope>NUCLEOTIDE SEQUENCE [LARGE SCALE GENOMIC DNA]</scope>
    <source>
        <strain evidence="2">CECT 8655</strain>
    </source>
</reference>
<comment type="caution">
    <text evidence="1">The sequence shown here is derived from an EMBL/GenBank/DDBJ whole genome shotgun (WGS) entry which is preliminary data.</text>
</comment>
<name>A0ABV8R9L1_9FLAO</name>
<dbReference type="Gene3D" id="2.60.40.1120">
    <property type="entry name" value="Carboxypeptidase-like, regulatory domain"/>
    <property type="match status" value="1"/>
</dbReference>
<dbReference type="InterPro" id="IPR008969">
    <property type="entry name" value="CarboxyPept-like_regulatory"/>
</dbReference>
<dbReference type="Proteomes" id="UP001595826">
    <property type="component" value="Unassembled WGS sequence"/>
</dbReference>
<dbReference type="SUPFAM" id="SSF49464">
    <property type="entry name" value="Carboxypeptidase regulatory domain-like"/>
    <property type="match status" value="1"/>
</dbReference>
<dbReference type="Pfam" id="PF13715">
    <property type="entry name" value="CarbopepD_reg_2"/>
    <property type="match status" value="1"/>
</dbReference>
<evidence type="ECO:0000313" key="1">
    <source>
        <dbReference type="EMBL" id="MFC4268652.1"/>
    </source>
</evidence>